<dbReference type="AlphaFoldDB" id="A0A1P8WQB5"/>
<evidence type="ECO:0000313" key="3">
    <source>
        <dbReference type="Proteomes" id="UP000187735"/>
    </source>
</evidence>
<proteinExistence type="predicted"/>
<keyword evidence="3" id="KW-1185">Reference proteome</keyword>
<feature type="domain" description="Retropepsin-like aspartic endopeptidase" evidence="1">
    <location>
        <begin position="13"/>
        <end position="143"/>
    </location>
</feature>
<dbReference type="OrthoDB" id="9782977at2"/>
<dbReference type="PANTHER" id="PTHR38037:SF1">
    <property type="entry name" value="ATP-DEPENDENT ZINC PROTEASE DOMAIN-CONTAINING PROTEIN-RELATED"/>
    <property type="match status" value="1"/>
</dbReference>
<dbReference type="InterPro" id="IPR008503">
    <property type="entry name" value="Asp_endopeptidase"/>
</dbReference>
<accession>A0A1P8WQB5</accession>
<dbReference type="InterPro" id="IPR021109">
    <property type="entry name" value="Peptidase_aspartic_dom_sf"/>
</dbReference>
<dbReference type="EMBL" id="CP017641">
    <property type="protein sequence ID" value="APZ96257.1"/>
    <property type="molecule type" value="Genomic_DNA"/>
</dbReference>
<name>A0A1P8WQB5_9PLAN</name>
<sequence>MKQAKPKQPPQAIGWREWLALPALGIQAIKAKIDTGARSSCLHAFSIKQFERDDRTWVRFKVHPIQRDSKTTMEVEAEVLEFRKVRSSSGHANVRPVILTPITWLDQSWNVEITLASRDEMGFRMLLGREAVRGRFVVDAGNSWYGGKPEQAVRKKKSNRKKDVS</sequence>
<evidence type="ECO:0000259" key="1">
    <source>
        <dbReference type="Pfam" id="PF05618"/>
    </source>
</evidence>
<gene>
    <name evidence="2" type="ORF">Fuma_05925</name>
</gene>
<protein>
    <recommendedName>
        <fullName evidence="1">Retropepsin-like aspartic endopeptidase domain-containing protein</fullName>
    </recommendedName>
</protein>
<dbReference type="STRING" id="1891926.Fuma_05925"/>
<organism evidence="2 3">
    <name type="scientific">Fuerstiella marisgermanici</name>
    <dbReference type="NCBI Taxonomy" id="1891926"/>
    <lineage>
        <taxon>Bacteria</taxon>
        <taxon>Pseudomonadati</taxon>
        <taxon>Planctomycetota</taxon>
        <taxon>Planctomycetia</taxon>
        <taxon>Planctomycetales</taxon>
        <taxon>Planctomycetaceae</taxon>
        <taxon>Fuerstiella</taxon>
    </lineage>
</organism>
<dbReference type="RefSeq" id="WP_077027305.1">
    <property type="nucleotide sequence ID" value="NZ_CP017641.1"/>
</dbReference>
<dbReference type="PANTHER" id="PTHR38037">
    <property type="entry name" value="ZN_PROTEASE DOMAIN-CONTAINING PROTEIN"/>
    <property type="match status" value="1"/>
</dbReference>
<dbReference type="Proteomes" id="UP000187735">
    <property type="component" value="Chromosome"/>
</dbReference>
<dbReference type="KEGG" id="fmr:Fuma_05925"/>
<reference evidence="2 3" key="1">
    <citation type="journal article" date="2016" name="Front. Microbiol.">
        <title>Fuerstia marisgermanicae gen. nov., sp. nov., an Unusual Member of the Phylum Planctomycetes from the German Wadden Sea.</title>
        <authorList>
            <person name="Kohn T."/>
            <person name="Heuer A."/>
            <person name="Jogler M."/>
            <person name="Vollmers J."/>
            <person name="Boedeker C."/>
            <person name="Bunk B."/>
            <person name="Rast P."/>
            <person name="Borchert D."/>
            <person name="Glockner I."/>
            <person name="Freese H.M."/>
            <person name="Klenk H.P."/>
            <person name="Overmann J."/>
            <person name="Kaster A.K."/>
            <person name="Rohde M."/>
            <person name="Wiegand S."/>
            <person name="Jogler C."/>
        </authorList>
    </citation>
    <scope>NUCLEOTIDE SEQUENCE [LARGE SCALE GENOMIC DNA]</scope>
    <source>
        <strain evidence="2 3">NH11</strain>
    </source>
</reference>
<dbReference type="SUPFAM" id="SSF50630">
    <property type="entry name" value="Acid proteases"/>
    <property type="match status" value="1"/>
</dbReference>
<evidence type="ECO:0000313" key="2">
    <source>
        <dbReference type="EMBL" id="APZ96257.1"/>
    </source>
</evidence>
<dbReference type="Pfam" id="PF05618">
    <property type="entry name" value="Zn_protease"/>
    <property type="match status" value="1"/>
</dbReference>
<dbReference type="Gene3D" id="2.40.70.10">
    <property type="entry name" value="Acid Proteases"/>
    <property type="match status" value="1"/>
</dbReference>